<evidence type="ECO:0000313" key="1">
    <source>
        <dbReference type="EMBL" id="KAL2551617.1"/>
    </source>
</evidence>
<accession>A0ABD1WPK1</accession>
<name>A0ABD1WPK1_9LAMI</name>
<evidence type="ECO:0000313" key="2">
    <source>
        <dbReference type="Proteomes" id="UP001604277"/>
    </source>
</evidence>
<dbReference type="AlphaFoldDB" id="A0ABD1WPK1"/>
<reference evidence="2" key="1">
    <citation type="submission" date="2024-07" db="EMBL/GenBank/DDBJ databases">
        <title>Two chromosome-level genome assemblies of Korean endemic species Abeliophyllum distichum and Forsythia ovata (Oleaceae).</title>
        <authorList>
            <person name="Jang H."/>
        </authorList>
    </citation>
    <scope>NUCLEOTIDE SEQUENCE [LARGE SCALE GENOMIC DNA]</scope>
</reference>
<organism evidence="1 2">
    <name type="scientific">Forsythia ovata</name>
    <dbReference type="NCBI Taxonomy" id="205694"/>
    <lineage>
        <taxon>Eukaryota</taxon>
        <taxon>Viridiplantae</taxon>
        <taxon>Streptophyta</taxon>
        <taxon>Embryophyta</taxon>
        <taxon>Tracheophyta</taxon>
        <taxon>Spermatophyta</taxon>
        <taxon>Magnoliopsida</taxon>
        <taxon>eudicotyledons</taxon>
        <taxon>Gunneridae</taxon>
        <taxon>Pentapetalae</taxon>
        <taxon>asterids</taxon>
        <taxon>lamiids</taxon>
        <taxon>Lamiales</taxon>
        <taxon>Oleaceae</taxon>
        <taxon>Forsythieae</taxon>
        <taxon>Forsythia</taxon>
    </lineage>
</organism>
<sequence length="128" mass="14967">MRRMFIQRVDRVGRKPHSLAAEKASFAITYGDMAPIFDLVRDIDTMKINRAITVRVVRVYEQMRYTNLNKVLSLNFVSHDKEKSDIDSIPAKIETLVDREVLFKVQVRDQNINFPKAVYTVMRVTEYA</sequence>
<protein>
    <submittedName>
        <fullName evidence="1">Uncharacterized protein</fullName>
    </submittedName>
</protein>
<proteinExistence type="predicted"/>
<dbReference type="EMBL" id="JBFOLJ010000002">
    <property type="protein sequence ID" value="KAL2551617.1"/>
    <property type="molecule type" value="Genomic_DNA"/>
</dbReference>
<dbReference type="Proteomes" id="UP001604277">
    <property type="component" value="Unassembled WGS sequence"/>
</dbReference>
<comment type="caution">
    <text evidence="1">The sequence shown here is derived from an EMBL/GenBank/DDBJ whole genome shotgun (WGS) entry which is preliminary data.</text>
</comment>
<keyword evidence="2" id="KW-1185">Reference proteome</keyword>
<gene>
    <name evidence="1" type="ORF">Fot_05236</name>
</gene>